<dbReference type="InterPro" id="IPR021319">
    <property type="entry name" value="DUF2921"/>
</dbReference>
<evidence type="ECO:0000256" key="5">
    <source>
        <dbReference type="ARBA" id="ARBA00022679"/>
    </source>
</evidence>
<feature type="transmembrane region" description="Helical" evidence="15">
    <location>
        <begin position="353"/>
        <end position="374"/>
    </location>
</feature>
<dbReference type="InterPro" id="IPR050731">
    <property type="entry name" value="HRD1_E3_ubiq-ligases"/>
</dbReference>
<keyword evidence="5" id="KW-0808">Transferase</keyword>
<keyword evidence="10" id="KW-0833">Ubl conjugation pathway</keyword>
<dbReference type="InterPro" id="IPR001841">
    <property type="entry name" value="Znf_RING"/>
</dbReference>
<dbReference type="PANTHER" id="PTHR22763">
    <property type="entry name" value="RING ZINC FINGER PROTEIN"/>
    <property type="match status" value="1"/>
</dbReference>
<feature type="transmembrane region" description="Helical" evidence="15">
    <location>
        <begin position="577"/>
        <end position="599"/>
    </location>
</feature>
<comment type="subcellular location">
    <subcellularLocation>
        <location evidence="2">Endomembrane system</location>
        <topology evidence="2">Multi-pass membrane protein</topology>
    </subcellularLocation>
</comment>
<feature type="transmembrane region" description="Helical" evidence="15">
    <location>
        <begin position="16"/>
        <end position="33"/>
    </location>
</feature>
<feature type="domain" description="RING-type" evidence="16">
    <location>
        <begin position="636"/>
        <end position="692"/>
    </location>
</feature>
<dbReference type="Pfam" id="PF13639">
    <property type="entry name" value="zf-RING_2"/>
    <property type="match status" value="1"/>
</dbReference>
<keyword evidence="12 15" id="KW-1133">Transmembrane helix</keyword>
<dbReference type="OrthoDB" id="9984778at2759"/>
<evidence type="ECO:0000256" key="9">
    <source>
        <dbReference type="ARBA" id="ARBA00022771"/>
    </source>
</evidence>
<evidence type="ECO:0000256" key="14">
    <source>
        <dbReference type="PROSITE-ProRule" id="PRU00175"/>
    </source>
</evidence>
<evidence type="ECO:0000256" key="2">
    <source>
        <dbReference type="ARBA" id="ARBA00004127"/>
    </source>
</evidence>
<dbReference type="EC" id="2.3.2.27" evidence="4"/>
<evidence type="ECO:0000256" key="1">
    <source>
        <dbReference type="ARBA" id="ARBA00000900"/>
    </source>
</evidence>
<evidence type="ECO:0000256" key="4">
    <source>
        <dbReference type="ARBA" id="ARBA00012483"/>
    </source>
</evidence>
<dbReference type="GO" id="GO:0061630">
    <property type="term" value="F:ubiquitin protein ligase activity"/>
    <property type="evidence" value="ECO:0007669"/>
    <property type="project" value="UniProtKB-EC"/>
</dbReference>
<evidence type="ECO:0000256" key="11">
    <source>
        <dbReference type="ARBA" id="ARBA00022833"/>
    </source>
</evidence>
<feature type="transmembrane region" description="Helical" evidence="15">
    <location>
        <begin position="545"/>
        <end position="565"/>
    </location>
</feature>
<evidence type="ECO:0000256" key="15">
    <source>
        <dbReference type="SAM" id="Phobius"/>
    </source>
</evidence>
<dbReference type="GO" id="GO:0012505">
    <property type="term" value="C:endomembrane system"/>
    <property type="evidence" value="ECO:0007669"/>
    <property type="project" value="UniProtKB-SubCell"/>
</dbReference>
<accession>A0A261Y8T8</accession>
<name>A0A261Y8T8_9FUNG</name>
<organism evidence="17 18">
    <name type="scientific">Bifiguratus adelaidae</name>
    <dbReference type="NCBI Taxonomy" id="1938954"/>
    <lineage>
        <taxon>Eukaryota</taxon>
        <taxon>Fungi</taxon>
        <taxon>Fungi incertae sedis</taxon>
        <taxon>Mucoromycota</taxon>
        <taxon>Mucoromycotina</taxon>
        <taxon>Endogonomycetes</taxon>
        <taxon>Endogonales</taxon>
        <taxon>Endogonales incertae sedis</taxon>
        <taxon>Bifiguratus</taxon>
    </lineage>
</organism>
<evidence type="ECO:0000313" key="18">
    <source>
        <dbReference type="Proteomes" id="UP000242875"/>
    </source>
</evidence>
<keyword evidence="11" id="KW-0862">Zinc</keyword>
<keyword evidence="8" id="KW-0732">Signal</keyword>
<evidence type="ECO:0000256" key="12">
    <source>
        <dbReference type="ARBA" id="ARBA00022989"/>
    </source>
</evidence>
<gene>
    <name evidence="17" type="ORF">BZG36_00195</name>
</gene>
<feature type="transmembrane region" description="Helical" evidence="15">
    <location>
        <begin position="515"/>
        <end position="533"/>
    </location>
</feature>
<sequence>MDAGGERPVPPQFNRAGFYFFLLMFSLMMMGSGDGRPFVDVEDVIRNVEAEQWTLGNASFANASAKANVVVEKKRTLFDVSQPQAHFYQNVTGFFRGSWTAMDATLPETNWTQVKTARGEFTYTQESMGRFNMYFTLEATDDEDINLVSEGYLRLRNRERSDAGIVLNLVGTHFPANGSVYMTGSPHGISYADILDMLPNNDTFTRVQRVLNNTVQRSKDALEDMIQHGQHSINPDEGSMTVDTECTFQVMMQLQPVPPSTKLSQLLDYELELLNPQGISTIRPPPLISDILLFSSNCAIAFESRDAKGVKIEKYYNKAIKFAAMGTLSGILSTFLMIHQTEYTPTPSSLSKVSYWSFAMQTIIDTYVFLLYFTTGLVLEKVFLPFGAAAFGYIVASGFGLKYLMLIWRIQRPEVLRQRAVAQAAAEAARQEASNARRSWLVSRARNTPGIESQSQEVLPIVNPQAQARPRPLVIPEMDERRELLLLYYRFYATLLFGLFLLYQTATASKSVSDIITFITTFLAYSYWVPQIYRNISRGSRRGVSLTVVVGNSILRLSSGLYFLACPENLMGYEPKPWAILLVPYVGLQVLILAAQDYLGPRFFIPSRYLPPTYNYHPNLPSSDAESADGTVNRDCAICMLPIEIDHQRSSAPAGLAVLQRTGYMVTPCCHIFHTECLERWMRVKLECPICRAFLPSS</sequence>
<feature type="transmembrane region" description="Helical" evidence="15">
    <location>
        <begin position="485"/>
        <end position="503"/>
    </location>
</feature>
<dbReference type="Proteomes" id="UP000242875">
    <property type="component" value="Unassembled WGS sequence"/>
</dbReference>
<dbReference type="PANTHER" id="PTHR22763:SF162">
    <property type="entry name" value="TRANSMEMBRANE E3 UBIQUITIN-PROTEIN LIGASE 1"/>
    <property type="match status" value="1"/>
</dbReference>
<keyword evidence="6 15" id="KW-0812">Transmembrane</keyword>
<reference evidence="17 18" key="1">
    <citation type="journal article" date="2017" name="Mycologia">
        <title>Bifiguratus adelaidae, gen. et sp. nov., a new member of Mucoromycotina in endophytic and soil-dwelling habitats.</title>
        <authorList>
            <person name="Torres-Cruz T.J."/>
            <person name="Billingsley Tobias T.L."/>
            <person name="Almatruk M."/>
            <person name="Hesse C."/>
            <person name="Kuske C.R."/>
            <person name="Desiro A."/>
            <person name="Benucci G.M."/>
            <person name="Bonito G."/>
            <person name="Stajich J.E."/>
            <person name="Dunlap C."/>
            <person name="Arnold A.E."/>
            <person name="Porras-Alfaro A."/>
        </authorList>
    </citation>
    <scope>NUCLEOTIDE SEQUENCE [LARGE SCALE GENOMIC DNA]</scope>
    <source>
        <strain evidence="17 18">AZ0501</strain>
    </source>
</reference>
<comment type="catalytic activity">
    <reaction evidence="1">
        <text>S-ubiquitinyl-[E2 ubiquitin-conjugating enzyme]-L-cysteine + [acceptor protein]-L-lysine = [E2 ubiquitin-conjugating enzyme]-L-cysteine + N(6)-ubiquitinyl-[acceptor protein]-L-lysine.</text>
        <dbReference type="EC" id="2.3.2.27"/>
    </reaction>
</comment>
<keyword evidence="18" id="KW-1185">Reference proteome</keyword>
<proteinExistence type="predicted"/>
<protein>
    <recommendedName>
        <fullName evidence="4">RING-type E3 ubiquitin transferase</fullName>
        <ecNumber evidence="4">2.3.2.27</ecNumber>
    </recommendedName>
</protein>
<keyword evidence="9 14" id="KW-0863">Zinc-finger</keyword>
<dbReference type="SUPFAM" id="SSF57850">
    <property type="entry name" value="RING/U-box"/>
    <property type="match status" value="1"/>
</dbReference>
<evidence type="ECO:0000256" key="13">
    <source>
        <dbReference type="ARBA" id="ARBA00023136"/>
    </source>
</evidence>
<feature type="transmembrane region" description="Helical" evidence="15">
    <location>
        <begin position="386"/>
        <end position="408"/>
    </location>
</feature>
<evidence type="ECO:0000256" key="8">
    <source>
        <dbReference type="ARBA" id="ARBA00022729"/>
    </source>
</evidence>
<evidence type="ECO:0000313" key="17">
    <source>
        <dbReference type="EMBL" id="OZJ06988.1"/>
    </source>
</evidence>
<dbReference type="SMART" id="SM00184">
    <property type="entry name" value="RING"/>
    <property type="match status" value="1"/>
</dbReference>
<dbReference type="GO" id="GO:0008270">
    <property type="term" value="F:zinc ion binding"/>
    <property type="evidence" value="ECO:0007669"/>
    <property type="project" value="UniProtKB-KW"/>
</dbReference>
<dbReference type="Gene3D" id="3.30.40.10">
    <property type="entry name" value="Zinc/RING finger domain, C3HC4 (zinc finger)"/>
    <property type="match status" value="1"/>
</dbReference>
<feature type="transmembrane region" description="Helical" evidence="15">
    <location>
        <begin position="322"/>
        <end position="341"/>
    </location>
</feature>
<keyword evidence="13 15" id="KW-0472">Membrane</keyword>
<evidence type="ECO:0000256" key="10">
    <source>
        <dbReference type="ARBA" id="ARBA00022786"/>
    </source>
</evidence>
<comment type="caution">
    <text evidence="17">The sequence shown here is derived from an EMBL/GenBank/DDBJ whole genome shotgun (WGS) entry which is preliminary data.</text>
</comment>
<evidence type="ECO:0000259" key="16">
    <source>
        <dbReference type="PROSITE" id="PS50089"/>
    </source>
</evidence>
<dbReference type="PROSITE" id="PS50089">
    <property type="entry name" value="ZF_RING_2"/>
    <property type="match status" value="1"/>
</dbReference>
<dbReference type="EMBL" id="MVBO01000001">
    <property type="protein sequence ID" value="OZJ06988.1"/>
    <property type="molecule type" value="Genomic_DNA"/>
</dbReference>
<keyword evidence="7" id="KW-0479">Metal-binding</keyword>
<comment type="pathway">
    <text evidence="3">Protein modification; protein ubiquitination.</text>
</comment>
<evidence type="ECO:0000256" key="7">
    <source>
        <dbReference type="ARBA" id="ARBA00022723"/>
    </source>
</evidence>
<dbReference type="GO" id="GO:0043161">
    <property type="term" value="P:proteasome-mediated ubiquitin-dependent protein catabolic process"/>
    <property type="evidence" value="ECO:0007669"/>
    <property type="project" value="TreeGrafter"/>
</dbReference>
<evidence type="ECO:0000256" key="6">
    <source>
        <dbReference type="ARBA" id="ARBA00022692"/>
    </source>
</evidence>
<dbReference type="InterPro" id="IPR013083">
    <property type="entry name" value="Znf_RING/FYVE/PHD"/>
</dbReference>
<evidence type="ECO:0000256" key="3">
    <source>
        <dbReference type="ARBA" id="ARBA00004906"/>
    </source>
</evidence>
<dbReference type="AlphaFoldDB" id="A0A261Y8T8"/>
<dbReference type="Pfam" id="PF11145">
    <property type="entry name" value="DUF2921"/>
    <property type="match status" value="2"/>
</dbReference>